<dbReference type="Proteomes" id="UP000620104">
    <property type="component" value="Unassembled WGS sequence"/>
</dbReference>
<keyword evidence="2" id="KW-1185">Reference proteome</keyword>
<dbReference type="EMBL" id="BLZA01000053">
    <property type="protein sequence ID" value="GHJ90025.1"/>
    <property type="molecule type" value="Genomic_DNA"/>
</dbReference>
<proteinExistence type="predicted"/>
<name>A0A8H3YHI4_9TREE</name>
<accession>A0A8H3YHI4</accession>
<dbReference type="Gene3D" id="3.30.56.110">
    <property type="entry name" value="Protein of unknown function DUF2237"/>
    <property type="match status" value="1"/>
</dbReference>
<sequence length="137" mass="15224">MASAHAMKPEDLNVLQTPLEQHGISPVTGFFRDNYCRPSPLDPASHTLAGIVTREFLEYSKAQGNDLMSPRPGFEGLTEGCRWCLCVSRWKEALLASRNHPQGDRIVPKVNLRGTSLTAIGEGKGKVTMEELERFKE</sequence>
<dbReference type="Pfam" id="PF09996">
    <property type="entry name" value="DUF2237"/>
    <property type="match status" value="1"/>
</dbReference>
<organism evidence="1 2">
    <name type="scientific">Naganishia liquefaciens</name>
    <dbReference type="NCBI Taxonomy" id="104408"/>
    <lineage>
        <taxon>Eukaryota</taxon>
        <taxon>Fungi</taxon>
        <taxon>Dikarya</taxon>
        <taxon>Basidiomycota</taxon>
        <taxon>Agaricomycotina</taxon>
        <taxon>Tremellomycetes</taxon>
        <taxon>Filobasidiales</taxon>
        <taxon>Filobasidiaceae</taxon>
        <taxon>Naganishia</taxon>
    </lineage>
</organism>
<dbReference type="OrthoDB" id="1517790at2759"/>
<evidence type="ECO:0008006" key="3">
    <source>
        <dbReference type="Google" id="ProtNLM"/>
    </source>
</evidence>
<protein>
    <recommendedName>
        <fullName evidence="3">DUF2237 domain-containing protein</fullName>
    </recommendedName>
</protein>
<evidence type="ECO:0000313" key="1">
    <source>
        <dbReference type="EMBL" id="GHJ90025.1"/>
    </source>
</evidence>
<reference evidence="1" key="1">
    <citation type="submission" date="2020-07" db="EMBL/GenBank/DDBJ databases">
        <title>Draft Genome Sequence of a Deep-Sea Yeast, Naganishia (Cryptococcus) liquefaciens strain N6.</title>
        <authorList>
            <person name="Han Y.W."/>
            <person name="Kajitani R."/>
            <person name="Morimoto H."/>
            <person name="Parhat M."/>
            <person name="Tsubouchi H."/>
            <person name="Bakenova O."/>
            <person name="Ogata M."/>
            <person name="Argunhan B."/>
            <person name="Aoki R."/>
            <person name="Kajiwara S."/>
            <person name="Itoh T."/>
            <person name="Iwasaki H."/>
        </authorList>
    </citation>
    <scope>NUCLEOTIDE SEQUENCE</scope>
    <source>
        <strain evidence="1">N6</strain>
    </source>
</reference>
<dbReference type="AlphaFoldDB" id="A0A8H3YHI4"/>
<dbReference type="PANTHER" id="PTHR37466">
    <property type="entry name" value="SLR1628 PROTEIN"/>
    <property type="match status" value="1"/>
</dbReference>
<dbReference type="PANTHER" id="PTHR37466:SF1">
    <property type="entry name" value="SLR1628 PROTEIN"/>
    <property type="match status" value="1"/>
</dbReference>
<gene>
    <name evidence="1" type="ORF">NliqN6_6427</name>
</gene>
<dbReference type="InterPro" id="IPR018714">
    <property type="entry name" value="DUF2237"/>
</dbReference>
<comment type="caution">
    <text evidence="1">The sequence shown here is derived from an EMBL/GenBank/DDBJ whole genome shotgun (WGS) entry which is preliminary data.</text>
</comment>
<evidence type="ECO:0000313" key="2">
    <source>
        <dbReference type="Proteomes" id="UP000620104"/>
    </source>
</evidence>